<evidence type="ECO:0000256" key="1">
    <source>
        <dbReference type="ARBA" id="ARBA00023015"/>
    </source>
</evidence>
<dbReference type="Proteomes" id="UP000320011">
    <property type="component" value="Unassembled WGS sequence"/>
</dbReference>
<accession>A0A558BQD1</accession>
<evidence type="ECO:0000256" key="2">
    <source>
        <dbReference type="ARBA" id="ARBA00023125"/>
    </source>
</evidence>
<dbReference type="EMBL" id="VJWX01000285">
    <property type="protein sequence ID" value="TVT38711.1"/>
    <property type="molecule type" value="Genomic_DNA"/>
</dbReference>
<dbReference type="InterPro" id="IPR036390">
    <property type="entry name" value="WH_DNA-bd_sf"/>
</dbReference>
<dbReference type="SMART" id="SM00347">
    <property type="entry name" value="HTH_MARR"/>
    <property type="match status" value="1"/>
</dbReference>
<proteinExistence type="predicted"/>
<evidence type="ECO:0000313" key="5">
    <source>
        <dbReference type="EMBL" id="TVT38711.1"/>
    </source>
</evidence>
<reference evidence="5 6" key="2">
    <citation type="submission" date="2019-08" db="EMBL/GenBank/DDBJ databases">
        <title>Amycolatopsis acidicola sp. nov., isolated from peat swamp forest soil.</title>
        <authorList>
            <person name="Srisuk N."/>
        </authorList>
    </citation>
    <scope>NUCLEOTIDE SEQUENCE [LARGE SCALE GENOMIC DNA]</scope>
    <source>
        <strain evidence="5 6">TBRC 6029</strain>
    </source>
</reference>
<dbReference type="Pfam" id="PF01047">
    <property type="entry name" value="MarR"/>
    <property type="match status" value="1"/>
</dbReference>
<organism evidence="5 6">
    <name type="scientific">Amycolatopsis rhizosphaerae</name>
    <dbReference type="NCBI Taxonomy" id="2053003"/>
    <lineage>
        <taxon>Bacteria</taxon>
        <taxon>Bacillati</taxon>
        <taxon>Actinomycetota</taxon>
        <taxon>Actinomycetes</taxon>
        <taxon>Pseudonocardiales</taxon>
        <taxon>Pseudonocardiaceae</taxon>
        <taxon>Amycolatopsis</taxon>
    </lineage>
</organism>
<keyword evidence="6" id="KW-1185">Reference proteome</keyword>
<evidence type="ECO:0000256" key="3">
    <source>
        <dbReference type="ARBA" id="ARBA00023163"/>
    </source>
</evidence>
<dbReference type="PANTHER" id="PTHR42756:SF1">
    <property type="entry name" value="TRANSCRIPTIONAL REPRESSOR OF EMRAB OPERON"/>
    <property type="match status" value="1"/>
</dbReference>
<sequence>MAQRPPEVLASRLGYLLKHAQIRLGEAVAAALAPYGIDARELAVLSLLSAEYPLSQLEAAGKLNVDRTTMVALIDGLEDKGLVERRRSNQDRRKNIVELTETGKERLRKADAARREVDRLFLAPLGLEGAEQLVSALQVLVIGDWESAP</sequence>
<dbReference type="InterPro" id="IPR036388">
    <property type="entry name" value="WH-like_DNA-bd_sf"/>
</dbReference>
<keyword evidence="3" id="KW-0804">Transcription</keyword>
<dbReference type="PRINTS" id="PR00598">
    <property type="entry name" value="HTHMARR"/>
</dbReference>
<gene>
    <name evidence="5" type="ORF">FNH05_24305</name>
</gene>
<dbReference type="RefSeq" id="WP_144591027.1">
    <property type="nucleotide sequence ID" value="NZ_VJWX01000285.1"/>
</dbReference>
<dbReference type="SUPFAM" id="SSF46785">
    <property type="entry name" value="Winged helix' DNA-binding domain"/>
    <property type="match status" value="1"/>
</dbReference>
<dbReference type="PROSITE" id="PS50995">
    <property type="entry name" value="HTH_MARR_2"/>
    <property type="match status" value="1"/>
</dbReference>
<keyword evidence="2" id="KW-0238">DNA-binding</keyword>
<name>A0A558BQD1_9PSEU</name>
<dbReference type="Gene3D" id="1.10.10.10">
    <property type="entry name" value="Winged helix-like DNA-binding domain superfamily/Winged helix DNA-binding domain"/>
    <property type="match status" value="1"/>
</dbReference>
<keyword evidence="1" id="KW-0805">Transcription regulation</keyword>
<dbReference type="AlphaFoldDB" id="A0A558BQD1"/>
<evidence type="ECO:0000259" key="4">
    <source>
        <dbReference type="PROSITE" id="PS50995"/>
    </source>
</evidence>
<dbReference type="GO" id="GO:0003700">
    <property type="term" value="F:DNA-binding transcription factor activity"/>
    <property type="evidence" value="ECO:0007669"/>
    <property type="project" value="InterPro"/>
</dbReference>
<reference evidence="5 6" key="1">
    <citation type="submission" date="2019-07" db="EMBL/GenBank/DDBJ databases">
        <authorList>
            <person name="Duangmal K."/>
            <person name="Teo W.F.A."/>
        </authorList>
    </citation>
    <scope>NUCLEOTIDE SEQUENCE [LARGE SCALE GENOMIC DNA]</scope>
    <source>
        <strain evidence="5 6">TBRC 6029</strain>
    </source>
</reference>
<protein>
    <submittedName>
        <fullName evidence="5">MarR family transcriptional regulator</fullName>
    </submittedName>
</protein>
<evidence type="ECO:0000313" key="6">
    <source>
        <dbReference type="Proteomes" id="UP000320011"/>
    </source>
</evidence>
<dbReference type="PANTHER" id="PTHR42756">
    <property type="entry name" value="TRANSCRIPTIONAL REGULATOR, MARR"/>
    <property type="match status" value="1"/>
</dbReference>
<dbReference type="GO" id="GO:0003677">
    <property type="term" value="F:DNA binding"/>
    <property type="evidence" value="ECO:0007669"/>
    <property type="project" value="UniProtKB-KW"/>
</dbReference>
<dbReference type="InterPro" id="IPR000835">
    <property type="entry name" value="HTH_MarR-typ"/>
</dbReference>
<feature type="domain" description="HTH marR-type" evidence="4">
    <location>
        <begin position="10"/>
        <end position="142"/>
    </location>
</feature>
<comment type="caution">
    <text evidence="5">The sequence shown here is derived from an EMBL/GenBank/DDBJ whole genome shotgun (WGS) entry which is preliminary data.</text>
</comment>
<dbReference type="OrthoDB" id="4463574at2"/>